<dbReference type="InterPro" id="IPR012477">
    <property type="entry name" value="Glyco_transf_52"/>
</dbReference>
<evidence type="ECO:0000313" key="1">
    <source>
        <dbReference type="EMBL" id="MDW6018299.1"/>
    </source>
</evidence>
<keyword evidence="2" id="KW-1185">Reference proteome</keyword>
<dbReference type="Proteomes" id="UP001272325">
    <property type="component" value="Unassembled WGS sequence"/>
</dbReference>
<comment type="caution">
    <text evidence="1">The sequence shown here is derived from an EMBL/GenBank/DDBJ whole genome shotgun (WGS) entry which is preliminary data.</text>
</comment>
<dbReference type="Gene3D" id="3.40.50.11110">
    <property type="entry name" value="Sialyltransferase, C-terminal GT-B Rossman nucleotide-binding domain"/>
    <property type="match status" value="1"/>
</dbReference>
<name>A0ABU4ILX7_9VIBR</name>
<protein>
    <submittedName>
        <fullName evidence="1">Glycosyltransferase family 52</fullName>
    </submittedName>
</protein>
<dbReference type="RefSeq" id="WP_171138883.1">
    <property type="nucleotide sequence ID" value="NZ_AP024893.1"/>
</dbReference>
<reference evidence="1 2" key="1">
    <citation type="submission" date="2023-11" db="EMBL/GenBank/DDBJ databases">
        <title>Plant-associative lifestyle of Vibrio porteresiae and its evolutionary dynamics.</title>
        <authorList>
            <person name="Rameshkumar N."/>
            <person name="Kirti K."/>
        </authorList>
    </citation>
    <scope>NUCLEOTIDE SEQUENCE [LARGE SCALE GENOMIC DNA]</scope>
    <source>
        <strain evidence="1 2">MSSRF60</strain>
    </source>
</reference>
<evidence type="ECO:0000313" key="2">
    <source>
        <dbReference type="Proteomes" id="UP001272325"/>
    </source>
</evidence>
<gene>
    <name evidence="1" type="ORF">SBW85_11250</name>
</gene>
<accession>A0ABU4ILX7</accession>
<organism evidence="1 2">
    <name type="scientific">Vibrio plantisponsor</name>
    <dbReference type="NCBI Taxonomy" id="664643"/>
    <lineage>
        <taxon>Bacteria</taxon>
        <taxon>Pseudomonadati</taxon>
        <taxon>Pseudomonadota</taxon>
        <taxon>Gammaproteobacteria</taxon>
        <taxon>Vibrionales</taxon>
        <taxon>Vibrionaceae</taxon>
        <taxon>Vibrio</taxon>
    </lineage>
</organism>
<dbReference type="Pfam" id="PF07922">
    <property type="entry name" value="Glyco_transf_52"/>
    <property type="match status" value="1"/>
</dbReference>
<dbReference type="EMBL" id="JAWRCN010000001">
    <property type="protein sequence ID" value="MDW6018299.1"/>
    <property type="molecule type" value="Genomic_DNA"/>
</dbReference>
<proteinExistence type="predicted"/>
<sequence>MKFKDITLIDSNYTLFLFALLYPEKINEALFIVSDGVSSHLRKQLKHCIYLKDRKYLKFKNTKEKLRNIKYILSPKFIKLRSENNIYFYGQDHAWFSFLGRNKPFILLEDGLDNYIRHPSVGIKRKLLSYLGFPYKEMGRAENIKKIILTGILPIPNEIQYKTEIIALRDKWEQLDDKNKNFIINLFISPKEKDLIHSLSHRQSALILTQPLNQDQIISETKKLELYNNSIQSLHISEVYVKKHPRDTSNYSKYGWKELGFNETPIELLILLGLDFKKVITYNSTAIFRFTEENRIIIKNSL</sequence>